<dbReference type="EMBL" id="CP037421">
    <property type="protein sequence ID" value="QDT26033.1"/>
    <property type="molecule type" value="Genomic_DNA"/>
</dbReference>
<keyword evidence="2" id="KW-1185">Reference proteome</keyword>
<gene>
    <name evidence="1" type="ORF">Enr10x_13310</name>
</gene>
<name>A0A517Q346_9PLAN</name>
<accession>A0A518A2L6</accession>
<dbReference type="AlphaFoldDB" id="A0A517Q346"/>
<reference evidence="1 2" key="1">
    <citation type="submission" date="2019-03" db="EMBL/GenBank/DDBJ databases">
        <title>Deep-cultivation of Planctomycetes and their phenomic and genomic characterization uncovers novel biology.</title>
        <authorList>
            <person name="Wiegand S."/>
            <person name="Jogler M."/>
            <person name="Boedeker C."/>
            <person name="Pinto D."/>
            <person name="Vollmers J."/>
            <person name="Rivas-Marin E."/>
            <person name="Kohn T."/>
            <person name="Peeters S.H."/>
            <person name="Heuer A."/>
            <person name="Rast P."/>
            <person name="Oberbeckmann S."/>
            <person name="Bunk B."/>
            <person name="Jeske O."/>
            <person name="Meyerdierks A."/>
            <person name="Storesund J.E."/>
            <person name="Kallscheuer N."/>
            <person name="Luecker S."/>
            <person name="Lage O.M."/>
            <person name="Pohl T."/>
            <person name="Merkel B.J."/>
            <person name="Hornburger P."/>
            <person name="Mueller R.-W."/>
            <person name="Bruemmer F."/>
            <person name="Labrenz M."/>
            <person name="Spormann A.M."/>
            <person name="Op den Camp H."/>
            <person name="Overmann J."/>
            <person name="Amann R."/>
            <person name="Jetten M.S.M."/>
            <person name="Mascher T."/>
            <person name="Medema M.H."/>
            <person name="Devos D.P."/>
            <person name="Kaster A.-K."/>
            <person name="Ovreas L."/>
            <person name="Rohde M."/>
            <person name="Galperin M.Y."/>
            <person name="Jogler C."/>
        </authorList>
    </citation>
    <scope>NUCLEOTIDE SEQUENCE [LARGE SCALE GENOMIC DNA]</scope>
    <source>
        <strain evidence="1 2">Enr10</strain>
    </source>
</reference>
<evidence type="ECO:0000313" key="2">
    <source>
        <dbReference type="Proteomes" id="UP000315647"/>
    </source>
</evidence>
<proteinExistence type="predicted"/>
<organism evidence="1 2">
    <name type="scientific">Gimesia panareensis</name>
    <dbReference type="NCBI Taxonomy" id="2527978"/>
    <lineage>
        <taxon>Bacteria</taxon>
        <taxon>Pseudomonadati</taxon>
        <taxon>Planctomycetota</taxon>
        <taxon>Planctomycetia</taxon>
        <taxon>Planctomycetales</taxon>
        <taxon>Planctomycetaceae</taxon>
        <taxon>Gimesia</taxon>
    </lineage>
</organism>
<dbReference type="Proteomes" id="UP000315647">
    <property type="component" value="Chromosome"/>
</dbReference>
<sequence length="47" mass="5035">MCSIASHGTARPGFQAEQQLVCLKEIEGTFFGRSPLQAQGKGLQTIV</sequence>
<protein>
    <submittedName>
        <fullName evidence="1">Uncharacterized protein</fullName>
    </submittedName>
</protein>
<accession>A0A517Q346</accession>
<evidence type="ECO:0000313" key="1">
    <source>
        <dbReference type="EMBL" id="QDT26033.1"/>
    </source>
</evidence>